<evidence type="ECO:0000313" key="1">
    <source>
        <dbReference type="EMBL" id="SNR72743.1"/>
    </source>
</evidence>
<name>A0AA94LJQ4_9BACT</name>
<protein>
    <submittedName>
        <fullName evidence="1">Uncharacterized protein</fullName>
    </submittedName>
</protein>
<proteinExistence type="predicted"/>
<reference evidence="1 2" key="1">
    <citation type="submission" date="2017-06" db="EMBL/GenBank/DDBJ databases">
        <authorList>
            <person name="Varghese N."/>
            <person name="Submissions S."/>
        </authorList>
    </citation>
    <scope>NUCLEOTIDE SEQUENCE [LARGE SCALE GENOMIC DNA]</scope>
    <source>
        <strain evidence="1 2">DSM 26989</strain>
    </source>
</reference>
<keyword evidence="2" id="KW-1185">Reference proteome</keyword>
<comment type="caution">
    <text evidence="1">The sequence shown here is derived from an EMBL/GenBank/DDBJ whole genome shotgun (WGS) entry which is preliminary data.</text>
</comment>
<accession>A0AA94LJQ4</accession>
<dbReference type="EMBL" id="FZNZ01000007">
    <property type="protein sequence ID" value="SNR72743.1"/>
    <property type="molecule type" value="Genomic_DNA"/>
</dbReference>
<evidence type="ECO:0000313" key="2">
    <source>
        <dbReference type="Proteomes" id="UP000198427"/>
    </source>
</evidence>
<organism evidence="1 2">
    <name type="scientific">Prevotella jejuni</name>
    <dbReference type="NCBI Taxonomy" id="1177574"/>
    <lineage>
        <taxon>Bacteria</taxon>
        <taxon>Pseudomonadati</taxon>
        <taxon>Bacteroidota</taxon>
        <taxon>Bacteroidia</taxon>
        <taxon>Bacteroidales</taxon>
        <taxon>Prevotellaceae</taxon>
        <taxon>Prevotella</taxon>
    </lineage>
</organism>
<sequence>MIRYCFHLGIYEAVDFSKLGSDSIYYGQNIVHNITKLVLFSFAVTFNISCKSTVY</sequence>
<gene>
    <name evidence="1" type="ORF">SAMN06265364_10735</name>
</gene>
<dbReference type="Proteomes" id="UP000198427">
    <property type="component" value="Unassembled WGS sequence"/>
</dbReference>
<dbReference type="AlphaFoldDB" id="A0AA94LJQ4"/>